<dbReference type="Proteomes" id="UP001215097">
    <property type="component" value="Chromosome"/>
</dbReference>
<dbReference type="InterPro" id="IPR038729">
    <property type="entry name" value="Rad50/SbcC_AAA"/>
</dbReference>
<dbReference type="InterPro" id="IPR027417">
    <property type="entry name" value="P-loop_NTPase"/>
</dbReference>
<dbReference type="SUPFAM" id="SSF52540">
    <property type="entry name" value="P-loop containing nucleoside triphosphate hydrolases"/>
    <property type="match status" value="1"/>
</dbReference>
<evidence type="ECO:0000313" key="3">
    <source>
        <dbReference type="Proteomes" id="UP001215097"/>
    </source>
</evidence>
<feature type="domain" description="AAA+ ATPase" evidence="1">
    <location>
        <begin position="17"/>
        <end position="339"/>
    </location>
</feature>
<dbReference type="SMART" id="SM00382">
    <property type="entry name" value="AAA"/>
    <property type="match status" value="1"/>
</dbReference>
<dbReference type="Gene3D" id="3.40.50.300">
    <property type="entry name" value="P-loop containing nucleotide triphosphate hydrolases"/>
    <property type="match status" value="2"/>
</dbReference>
<dbReference type="InterPro" id="IPR003593">
    <property type="entry name" value="AAA+_ATPase"/>
</dbReference>
<dbReference type="InterPro" id="IPR051396">
    <property type="entry name" value="Bact_Antivir_Def_Nuclease"/>
</dbReference>
<gene>
    <name evidence="2" type="ORF">KV395_17405</name>
</gene>
<keyword evidence="3" id="KW-1185">Reference proteome</keyword>
<dbReference type="Pfam" id="PF13304">
    <property type="entry name" value="AAA_21"/>
    <property type="match status" value="1"/>
</dbReference>
<protein>
    <submittedName>
        <fullName evidence="2">AAA family ATPase</fullName>
    </submittedName>
</protein>
<accession>A0ABY7XTX0</accession>
<sequence length="414" mass="46084">MSISDWRQFGEVSIRFHPRLTTITGANASGKSTLIAILARHFSWTRIYSSSPARDSDATRSWANLGPRRMNRWLAEGGQIAQVGSLQYADGGSTAIQVPVTGSSERQGYEVQLRTPQDLAGVFINSHRTLRGNYVVVPSIPTAMGSAEQMLEQYTTELRNQWMGQFSKRPSQLALKEGLIAAALFGGFNLYVDRSPEATNIWEGFQAVLANLLPKELGFRRLNVRMPEVVVETTTGDFVLDEVSGGLSAVIDIAWQIFLKSRDHRNFVVLLDEPENHLHPSLQRELLPGLLHAFPRAQFIVATHSPFVVTAIADSTVYVLDHDEDRRITARRLDYVNMSASADETLTRVLGLQSTLPIWAESRYEEILAKHMTGSLTLEQLTALREDLKASGLEGDFPDAVSTFIDEQNDRTAQ</sequence>
<dbReference type="CDD" id="cd00267">
    <property type="entry name" value="ABC_ATPase"/>
    <property type="match status" value="1"/>
</dbReference>
<evidence type="ECO:0000313" key="2">
    <source>
        <dbReference type="EMBL" id="WDM45646.1"/>
    </source>
</evidence>
<dbReference type="RefSeq" id="WP_282215070.1">
    <property type="nucleotide sequence ID" value="NZ_BAAAUN010000001.1"/>
</dbReference>
<reference evidence="2 3" key="1">
    <citation type="submission" date="2021-06" db="EMBL/GenBank/DDBJ databases">
        <title>Genome-based taxonomic framework of Microbacterium strains isolated from marine environment, the description of four new species and reclassification of four preexisting species.</title>
        <authorList>
            <person name="Lee S.D."/>
            <person name="Kim S.-M."/>
            <person name="Byeon Y.-S."/>
            <person name="Yang H.L."/>
            <person name="Kim I.S."/>
        </authorList>
    </citation>
    <scope>NUCLEOTIDE SEQUENCE [LARGE SCALE GENOMIC DNA]</scope>
    <source>
        <strain evidence="2 3">KACC 14465</strain>
    </source>
</reference>
<organism evidence="2 3">
    <name type="scientific">Microbacterium luteolum</name>
    <name type="common">Aureobacterium luteolum</name>
    <dbReference type="NCBI Taxonomy" id="69367"/>
    <lineage>
        <taxon>Bacteria</taxon>
        <taxon>Bacillati</taxon>
        <taxon>Actinomycetota</taxon>
        <taxon>Actinomycetes</taxon>
        <taxon>Micrococcales</taxon>
        <taxon>Microbacteriaceae</taxon>
        <taxon>Microbacterium</taxon>
    </lineage>
</organism>
<proteinExistence type="predicted"/>
<dbReference type="Pfam" id="PF13476">
    <property type="entry name" value="AAA_23"/>
    <property type="match status" value="1"/>
</dbReference>
<evidence type="ECO:0000259" key="1">
    <source>
        <dbReference type="SMART" id="SM00382"/>
    </source>
</evidence>
<dbReference type="PANTHER" id="PTHR43581:SF2">
    <property type="entry name" value="EXCINUCLEASE ATPASE SUBUNIT"/>
    <property type="match status" value="1"/>
</dbReference>
<dbReference type="PANTHER" id="PTHR43581">
    <property type="entry name" value="ATP/GTP PHOSPHATASE"/>
    <property type="match status" value="1"/>
</dbReference>
<dbReference type="InterPro" id="IPR003959">
    <property type="entry name" value="ATPase_AAA_core"/>
</dbReference>
<dbReference type="EMBL" id="CP078075">
    <property type="protein sequence ID" value="WDM45646.1"/>
    <property type="molecule type" value="Genomic_DNA"/>
</dbReference>
<name>A0ABY7XTX0_MICLT</name>